<dbReference type="GO" id="GO:0006629">
    <property type="term" value="P:lipid metabolic process"/>
    <property type="evidence" value="ECO:0007669"/>
    <property type="project" value="InterPro"/>
</dbReference>
<dbReference type="Pfam" id="PF26178">
    <property type="entry name" value="PI-PLC_cat"/>
    <property type="match status" value="1"/>
</dbReference>
<comment type="subcellular location">
    <subcellularLocation>
        <location evidence="1">Membrane</location>
    </subcellularLocation>
</comment>
<dbReference type="GO" id="GO:0016020">
    <property type="term" value="C:membrane"/>
    <property type="evidence" value="ECO:0007669"/>
    <property type="project" value="UniProtKB-SubCell"/>
</dbReference>
<dbReference type="InterPro" id="IPR051008">
    <property type="entry name" value="Telomere_Capping_Maintenance"/>
</dbReference>
<evidence type="ECO:0000313" key="7">
    <source>
        <dbReference type="Proteomes" id="UP000202440"/>
    </source>
</evidence>
<protein>
    <recommendedName>
        <fullName evidence="5">C-type lectin domain-containing protein</fullName>
    </recommendedName>
</protein>
<dbReference type="PANTHER" id="PTHR35518:SF2">
    <property type="entry name" value="MAINTENANCE OF TELOMERE CAPPING PROTEIN 6"/>
    <property type="match status" value="1"/>
</dbReference>
<dbReference type="KEGG" id="bsan:CHH28_09085"/>
<dbReference type="InterPro" id="IPR016187">
    <property type="entry name" value="CTDL_fold"/>
</dbReference>
<dbReference type="SUPFAM" id="SSF56436">
    <property type="entry name" value="C-type lectin-like"/>
    <property type="match status" value="1"/>
</dbReference>
<reference evidence="6 7" key="1">
    <citation type="submission" date="2017-07" db="EMBL/GenBank/DDBJ databases">
        <title>Annotated genome sequence of Bacterioplanes sanyensis isolated from Red Sea.</title>
        <authorList>
            <person name="Rehman Z.U."/>
        </authorList>
    </citation>
    <scope>NUCLEOTIDE SEQUENCE [LARGE SCALE GENOMIC DNA]</scope>
    <source>
        <strain evidence="6 7">NV9</strain>
    </source>
</reference>
<evidence type="ECO:0000256" key="4">
    <source>
        <dbReference type="ARBA" id="ARBA00023136"/>
    </source>
</evidence>
<accession>A0A222FK04</accession>
<keyword evidence="7" id="KW-1185">Reference proteome</keyword>
<keyword evidence="3" id="KW-1133">Transmembrane helix</keyword>
<gene>
    <name evidence="6" type="ORF">CHH28_09085</name>
</gene>
<dbReference type="PANTHER" id="PTHR35518">
    <property type="entry name" value="MAINTENANCE OF TELOMOERE CAPPING"/>
    <property type="match status" value="1"/>
</dbReference>
<keyword evidence="2" id="KW-0812">Transmembrane</keyword>
<dbReference type="SUPFAM" id="SSF51695">
    <property type="entry name" value="PLC-like phosphodiesterases"/>
    <property type="match status" value="1"/>
</dbReference>
<dbReference type="Proteomes" id="UP000202440">
    <property type="component" value="Chromosome"/>
</dbReference>
<name>A0A222FK04_9GAMM</name>
<proteinExistence type="predicted"/>
<dbReference type="PROSITE" id="PS00615">
    <property type="entry name" value="C_TYPE_LECTIN_1"/>
    <property type="match status" value="1"/>
</dbReference>
<evidence type="ECO:0000256" key="3">
    <source>
        <dbReference type="ARBA" id="ARBA00022989"/>
    </source>
</evidence>
<evidence type="ECO:0000313" key="6">
    <source>
        <dbReference type="EMBL" id="ASP38824.1"/>
    </source>
</evidence>
<dbReference type="InterPro" id="IPR017946">
    <property type="entry name" value="PLC-like_Pdiesterase_TIM-brl"/>
</dbReference>
<feature type="domain" description="C-type lectin" evidence="5">
    <location>
        <begin position="280"/>
        <end position="318"/>
    </location>
</feature>
<organism evidence="6 7">
    <name type="scientific">Bacterioplanes sanyensis</name>
    <dbReference type="NCBI Taxonomy" id="1249553"/>
    <lineage>
        <taxon>Bacteria</taxon>
        <taxon>Pseudomonadati</taxon>
        <taxon>Pseudomonadota</taxon>
        <taxon>Gammaproteobacteria</taxon>
        <taxon>Oceanospirillales</taxon>
        <taxon>Oceanospirillaceae</taxon>
        <taxon>Bacterioplanes</taxon>
    </lineage>
</organism>
<dbReference type="CDD" id="cd00037">
    <property type="entry name" value="CLECT"/>
    <property type="match status" value="1"/>
</dbReference>
<dbReference type="GO" id="GO:0004436">
    <property type="term" value="F:phosphatidylinositol diacylglycerol-lyase activity"/>
    <property type="evidence" value="ECO:0007669"/>
    <property type="project" value="UniProtKB-EC"/>
</dbReference>
<dbReference type="EMBL" id="CP022530">
    <property type="protein sequence ID" value="ASP38824.1"/>
    <property type="molecule type" value="Genomic_DNA"/>
</dbReference>
<dbReference type="Gene3D" id="3.20.20.190">
    <property type="entry name" value="Phosphatidylinositol (PI) phosphodiesterase"/>
    <property type="match status" value="1"/>
</dbReference>
<dbReference type="InterPro" id="IPR018378">
    <property type="entry name" value="C-type_lectin_CS"/>
</dbReference>
<dbReference type="GO" id="GO:0008081">
    <property type="term" value="F:phosphoric diester hydrolase activity"/>
    <property type="evidence" value="ECO:0007669"/>
    <property type="project" value="InterPro"/>
</dbReference>
<evidence type="ECO:0000259" key="5">
    <source>
        <dbReference type="PROSITE" id="PS50041"/>
    </source>
</evidence>
<dbReference type="PROSITE" id="PS50007">
    <property type="entry name" value="PIPLC_X_DOMAIN"/>
    <property type="match status" value="1"/>
</dbReference>
<dbReference type="AlphaFoldDB" id="A0A222FK04"/>
<evidence type="ECO:0000256" key="2">
    <source>
        <dbReference type="ARBA" id="ARBA00022692"/>
    </source>
</evidence>
<dbReference type="InterPro" id="IPR001304">
    <property type="entry name" value="C-type_lectin-like"/>
</dbReference>
<dbReference type="PROSITE" id="PS50041">
    <property type="entry name" value="C_TYPE_LECTIN_2"/>
    <property type="match status" value="1"/>
</dbReference>
<sequence>MAMSSKPQQDPMAEFHNSWIGTALAMQRDLDDDSPLADNNILGTHNSYNSESYRNATRYLDPQQKVTIEEQLSLGARFIELDVHWTAHTHGWPWEWGTDLLLCHSGIGQEWGDLHVGCSLTDRRVSEGLAEVKNWLNNNPDEVIILYFEDHSDGKHQQLIELLNASIGDKIYPSGGCKNIPNTLTENQVRQAGKQVVFWKDSDCSGNSAMQQLAFTGLGEIDRAWEDRTGVGAIGAFFTGGKVKRIEAEDVRQLFKNGGNIVNLDDMHHDDNRLAAAVWSWDVNEPNNYNGSQHCAVQQHNARWDDTQCSNEYFFACVNGANQWQLSSWQGSWSQGAEACQQLGSDYRFAAPTNSKDNQALAEARGGVSHVWLNASDQNSEGRWQVNK</sequence>
<keyword evidence="4" id="KW-0472">Membrane</keyword>
<evidence type="ECO:0000256" key="1">
    <source>
        <dbReference type="ARBA" id="ARBA00004370"/>
    </source>
</evidence>